<dbReference type="Pfam" id="PF00010">
    <property type="entry name" value="HLH"/>
    <property type="match status" value="1"/>
</dbReference>
<keyword evidence="4" id="KW-0472">Membrane</keyword>
<dbReference type="EMBL" id="JAGKQM010000016">
    <property type="protein sequence ID" value="KAH0875641.1"/>
    <property type="molecule type" value="Genomic_DNA"/>
</dbReference>
<evidence type="ECO:0000256" key="6">
    <source>
        <dbReference type="ARBA" id="ARBA00023242"/>
    </source>
</evidence>
<gene>
    <name evidence="9" type="ORF">HID58_073003</name>
</gene>
<dbReference type="Gene3D" id="1.25.40.270">
    <property type="entry name" value="Vacuolar protein sorting-associated protein vta1"/>
    <property type="match status" value="1"/>
</dbReference>
<name>A0ABQ7Z611_BRANA</name>
<dbReference type="InterPro" id="IPR011598">
    <property type="entry name" value="bHLH_dom"/>
</dbReference>
<accession>A0ABQ7Z611</accession>
<dbReference type="Gene3D" id="4.10.280.10">
    <property type="entry name" value="Helix-loop-helix DNA-binding domain"/>
    <property type="match status" value="1"/>
</dbReference>
<dbReference type="InterPro" id="IPR039431">
    <property type="entry name" value="Vta1/CALS_N"/>
</dbReference>
<evidence type="ECO:0000256" key="7">
    <source>
        <dbReference type="SAM" id="Coils"/>
    </source>
</evidence>
<reference evidence="9 10" key="1">
    <citation type="submission" date="2021-05" db="EMBL/GenBank/DDBJ databases">
        <title>Genome Assembly of Synthetic Allotetraploid Brassica napus Reveals Homoeologous Exchanges between Subgenomes.</title>
        <authorList>
            <person name="Davis J.T."/>
        </authorList>
    </citation>
    <scope>NUCLEOTIDE SEQUENCE [LARGE SCALE GENOMIC DNA]</scope>
    <source>
        <strain evidence="10">cv. Da-Ae</strain>
        <tissue evidence="9">Seedling</tissue>
    </source>
</reference>
<proteinExistence type="predicted"/>
<organism evidence="9 10">
    <name type="scientific">Brassica napus</name>
    <name type="common">Rape</name>
    <dbReference type="NCBI Taxonomy" id="3708"/>
    <lineage>
        <taxon>Eukaryota</taxon>
        <taxon>Viridiplantae</taxon>
        <taxon>Streptophyta</taxon>
        <taxon>Embryophyta</taxon>
        <taxon>Tracheophyta</taxon>
        <taxon>Spermatophyta</taxon>
        <taxon>Magnoliopsida</taxon>
        <taxon>eudicotyledons</taxon>
        <taxon>Gunneridae</taxon>
        <taxon>Pentapetalae</taxon>
        <taxon>rosids</taxon>
        <taxon>malvids</taxon>
        <taxon>Brassicales</taxon>
        <taxon>Brassicaceae</taxon>
        <taxon>Brassiceae</taxon>
        <taxon>Brassica</taxon>
    </lineage>
</organism>
<evidence type="ECO:0000259" key="8">
    <source>
        <dbReference type="PROSITE" id="PS50888"/>
    </source>
</evidence>
<dbReference type="Proteomes" id="UP000824890">
    <property type="component" value="Unassembled WGS sequence"/>
</dbReference>
<dbReference type="PANTHER" id="PTHR13935">
    <property type="entry name" value="ACHAETE-SCUTE TRANSCRIPTION FACTOR-RELATED"/>
    <property type="match status" value="1"/>
</dbReference>
<keyword evidence="3" id="KW-0805">Transcription regulation</keyword>
<dbReference type="PROSITE" id="PS50888">
    <property type="entry name" value="BHLH"/>
    <property type="match status" value="1"/>
</dbReference>
<comment type="caution">
    <text evidence="9">The sequence shown here is derived from an EMBL/GenBank/DDBJ whole genome shotgun (WGS) entry which is preliminary data.</text>
</comment>
<keyword evidence="6" id="KW-0539">Nucleus</keyword>
<comment type="subcellular location">
    <subcellularLocation>
        <location evidence="2">Endomembrane system</location>
    </subcellularLocation>
    <subcellularLocation>
        <location evidence="1">Nucleus</location>
    </subcellularLocation>
</comment>
<evidence type="ECO:0000256" key="5">
    <source>
        <dbReference type="ARBA" id="ARBA00023163"/>
    </source>
</evidence>
<feature type="coiled-coil region" evidence="7">
    <location>
        <begin position="113"/>
        <end position="140"/>
    </location>
</feature>
<keyword evidence="10" id="KW-1185">Reference proteome</keyword>
<evidence type="ECO:0000256" key="2">
    <source>
        <dbReference type="ARBA" id="ARBA00004308"/>
    </source>
</evidence>
<evidence type="ECO:0000313" key="9">
    <source>
        <dbReference type="EMBL" id="KAH0875641.1"/>
    </source>
</evidence>
<dbReference type="SUPFAM" id="SSF47459">
    <property type="entry name" value="HLH, helix-loop-helix DNA-binding domain"/>
    <property type="match status" value="1"/>
</dbReference>
<sequence length="355" mass="40552">MSDHQILEPSLLDDLFHIPAETIVEEFREKDDTFRAQSESKGKEVVIVLHDENVHGSSSGAAKKQERNANERLRRMRLHASYLTLGTLLPDQSSSSKKKWCAPSIMDRVVTYIPKLLNEVEELTIRKKKLAEAIESEKSQRLERQDPQTRAISVLELGESGDEVVVQISMKKEKEDEFSNLLNVMEMQGSSILSASTSLVCRHQRVVCYNLHVKEVEVDHLQLETLELVGGEDGRPPQMMMIDDRRITRAGTMMMIDRNEDENIIDSELVPSSLAAIAPILRVANDIEADNPRVAYLCRFHAFERAHTMDPTSSGRGVRPFKTYLLHKLQEEEPTSDPNEIQTYYQNFYEDNIEN</sequence>
<feature type="domain" description="BHLH" evidence="8">
    <location>
        <begin position="62"/>
        <end position="116"/>
    </location>
</feature>
<evidence type="ECO:0000256" key="1">
    <source>
        <dbReference type="ARBA" id="ARBA00004123"/>
    </source>
</evidence>
<protein>
    <recommendedName>
        <fullName evidence="8">BHLH domain-containing protein</fullName>
    </recommendedName>
</protein>
<dbReference type="PANTHER" id="PTHR13935:SF104">
    <property type="entry name" value="TRANSCRIPTION FACTOR BHLH160"/>
    <property type="match status" value="1"/>
</dbReference>
<evidence type="ECO:0000256" key="3">
    <source>
        <dbReference type="ARBA" id="ARBA00023015"/>
    </source>
</evidence>
<dbReference type="InterPro" id="IPR036638">
    <property type="entry name" value="HLH_DNA-bd_sf"/>
</dbReference>
<dbReference type="Pfam" id="PF04652">
    <property type="entry name" value="Vta1"/>
    <property type="match status" value="1"/>
</dbReference>
<dbReference type="InterPro" id="IPR023175">
    <property type="entry name" value="Vta1/CALS_N_sf"/>
</dbReference>
<dbReference type="InterPro" id="IPR015660">
    <property type="entry name" value="MASH1/Ascl1a-like"/>
</dbReference>
<keyword evidence="5" id="KW-0804">Transcription</keyword>
<evidence type="ECO:0000313" key="10">
    <source>
        <dbReference type="Proteomes" id="UP000824890"/>
    </source>
</evidence>
<keyword evidence="7" id="KW-0175">Coiled coil</keyword>
<evidence type="ECO:0000256" key="4">
    <source>
        <dbReference type="ARBA" id="ARBA00023136"/>
    </source>
</evidence>